<gene>
    <name evidence="1" type="ORF">ES288_A07G019800v1</name>
</gene>
<sequence length="81" mass="9383">MFVVRIADLIYSIDLESYEENRVLGEGLRLIVALKGVEVVFHMAFHHSVNLQEHCKSYKKGDIFLSLHLWKQSSDLNQPLL</sequence>
<protein>
    <submittedName>
        <fullName evidence="1">Uncharacterized protein</fullName>
    </submittedName>
</protein>
<accession>A0A5D2FSJ0</accession>
<evidence type="ECO:0000313" key="2">
    <source>
        <dbReference type="Proteomes" id="UP000323506"/>
    </source>
</evidence>
<reference evidence="1 2" key="1">
    <citation type="submission" date="2019-06" db="EMBL/GenBank/DDBJ databases">
        <title>WGS assembly of Gossypium darwinii.</title>
        <authorList>
            <person name="Chen Z.J."/>
            <person name="Sreedasyam A."/>
            <person name="Ando A."/>
            <person name="Song Q."/>
            <person name="De L."/>
            <person name="Hulse-Kemp A."/>
            <person name="Ding M."/>
            <person name="Ye W."/>
            <person name="Kirkbride R."/>
            <person name="Jenkins J."/>
            <person name="Plott C."/>
            <person name="Lovell J."/>
            <person name="Lin Y.-M."/>
            <person name="Vaughn R."/>
            <person name="Liu B."/>
            <person name="Li W."/>
            <person name="Simpson S."/>
            <person name="Scheffler B."/>
            <person name="Saski C."/>
            <person name="Grover C."/>
            <person name="Hu G."/>
            <person name="Conover J."/>
            <person name="Carlson J."/>
            <person name="Shu S."/>
            <person name="Boston L."/>
            <person name="Williams M."/>
            <person name="Peterson D."/>
            <person name="Mcgee K."/>
            <person name="Jones D."/>
            <person name="Wendel J."/>
            <person name="Stelly D."/>
            <person name="Grimwood J."/>
            <person name="Schmutz J."/>
        </authorList>
    </citation>
    <scope>NUCLEOTIDE SEQUENCE [LARGE SCALE GENOMIC DNA]</scope>
    <source>
        <strain evidence="1">1808015.09</strain>
    </source>
</reference>
<dbReference type="Proteomes" id="UP000323506">
    <property type="component" value="Chromosome A07"/>
</dbReference>
<evidence type="ECO:0000313" key="1">
    <source>
        <dbReference type="EMBL" id="TYH08492.1"/>
    </source>
</evidence>
<name>A0A5D2FSJ0_GOSDA</name>
<dbReference type="AlphaFoldDB" id="A0A5D2FSJ0"/>
<keyword evidence="2" id="KW-1185">Reference proteome</keyword>
<proteinExistence type="predicted"/>
<dbReference type="EMBL" id="CM017694">
    <property type="protein sequence ID" value="TYH08492.1"/>
    <property type="molecule type" value="Genomic_DNA"/>
</dbReference>
<organism evidence="1 2">
    <name type="scientific">Gossypium darwinii</name>
    <name type="common">Darwin's cotton</name>
    <name type="synonym">Gossypium barbadense var. darwinii</name>
    <dbReference type="NCBI Taxonomy" id="34276"/>
    <lineage>
        <taxon>Eukaryota</taxon>
        <taxon>Viridiplantae</taxon>
        <taxon>Streptophyta</taxon>
        <taxon>Embryophyta</taxon>
        <taxon>Tracheophyta</taxon>
        <taxon>Spermatophyta</taxon>
        <taxon>Magnoliopsida</taxon>
        <taxon>eudicotyledons</taxon>
        <taxon>Gunneridae</taxon>
        <taxon>Pentapetalae</taxon>
        <taxon>rosids</taxon>
        <taxon>malvids</taxon>
        <taxon>Malvales</taxon>
        <taxon>Malvaceae</taxon>
        <taxon>Malvoideae</taxon>
        <taxon>Gossypium</taxon>
    </lineage>
</organism>